<feature type="domain" description="EF-hand" evidence="14">
    <location>
        <begin position="807"/>
        <end position="842"/>
    </location>
</feature>
<dbReference type="EMBL" id="CAMXCT010002280">
    <property type="protein sequence ID" value="CAI3997025.1"/>
    <property type="molecule type" value="Genomic_DNA"/>
</dbReference>
<accession>A0A9P1G422</accession>
<evidence type="ECO:0000256" key="13">
    <source>
        <dbReference type="SAM" id="MobiDB-lite"/>
    </source>
</evidence>
<dbReference type="GO" id="GO:0005814">
    <property type="term" value="C:centriole"/>
    <property type="evidence" value="ECO:0007669"/>
    <property type="project" value="UniProtKB-SubCell"/>
</dbReference>
<keyword evidence="5" id="KW-0677">Repeat</keyword>
<dbReference type="InterPro" id="IPR011992">
    <property type="entry name" value="EF-hand-dom_pair"/>
</dbReference>
<evidence type="ECO:0000313" key="16">
    <source>
        <dbReference type="EMBL" id="CAL1150400.1"/>
    </source>
</evidence>
<dbReference type="GO" id="GO:0005509">
    <property type="term" value="F:calcium ion binding"/>
    <property type="evidence" value="ECO:0007669"/>
    <property type="project" value="InterPro"/>
</dbReference>
<dbReference type="SMART" id="SM00054">
    <property type="entry name" value="EFh"/>
    <property type="match status" value="3"/>
</dbReference>
<evidence type="ECO:0000256" key="6">
    <source>
        <dbReference type="ARBA" id="ARBA00022837"/>
    </source>
</evidence>
<evidence type="ECO:0000313" key="15">
    <source>
        <dbReference type="EMBL" id="CAI3997025.1"/>
    </source>
</evidence>
<evidence type="ECO:0000256" key="3">
    <source>
        <dbReference type="ARBA" id="ARBA00014910"/>
    </source>
</evidence>
<evidence type="ECO:0000256" key="7">
    <source>
        <dbReference type="ARBA" id="ARBA00023054"/>
    </source>
</evidence>
<feature type="coiled-coil region" evidence="12">
    <location>
        <begin position="1264"/>
        <end position="1298"/>
    </location>
</feature>
<comment type="function">
    <text evidence="11">Essential for the assembly of the distal half of centrioles, required for centriole elongation. Acts as a negative regulator of centriole elongation.</text>
</comment>
<evidence type="ECO:0000256" key="2">
    <source>
        <dbReference type="ARBA" id="ARBA00010411"/>
    </source>
</evidence>
<dbReference type="EMBL" id="CAMXCT030002280">
    <property type="protein sequence ID" value="CAL4784337.1"/>
    <property type="molecule type" value="Genomic_DNA"/>
</dbReference>
<dbReference type="Gene3D" id="1.10.238.10">
    <property type="entry name" value="EF-hand"/>
    <property type="match status" value="2"/>
</dbReference>
<evidence type="ECO:0000259" key="14">
    <source>
        <dbReference type="PROSITE" id="PS50222"/>
    </source>
</evidence>
<reference evidence="16" key="2">
    <citation type="submission" date="2024-04" db="EMBL/GenBank/DDBJ databases">
        <authorList>
            <person name="Chen Y."/>
            <person name="Shah S."/>
            <person name="Dougan E. K."/>
            <person name="Thang M."/>
            <person name="Chan C."/>
        </authorList>
    </citation>
    <scope>NUCLEOTIDE SEQUENCE [LARGE SCALE GENOMIC DNA]</scope>
</reference>
<evidence type="ECO:0000256" key="9">
    <source>
        <dbReference type="ARBA" id="ARBA00023306"/>
    </source>
</evidence>
<dbReference type="Proteomes" id="UP001152797">
    <property type="component" value="Unassembled WGS sequence"/>
</dbReference>
<feature type="coiled-coil region" evidence="12">
    <location>
        <begin position="1148"/>
        <end position="1182"/>
    </location>
</feature>
<reference evidence="15" key="1">
    <citation type="submission" date="2022-10" db="EMBL/GenBank/DDBJ databases">
        <authorList>
            <person name="Chen Y."/>
            <person name="Dougan E. K."/>
            <person name="Chan C."/>
            <person name="Rhodes N."/>
            <person name="Thang M."/>
        </authorList>
    </citation>
    <scope>NUCLEOTIDE SEQUENCE</scope>
</reference>
<keyword evidence="6" id="KW-0106">Calcium</keyword>
<dbReference type="EMBL" id="CAMXCT020002280">
    <property type="protein sequence ID" value="CAL1150400.1"/>
    <property type="molecule type" value="Genomic_DNA"/>
</dbReference>
<dbReference type="PROSITE" id="PS00018">
    <property type="entry name" value="EF_HAND_1"/>
    <property type="match status" value="1"/>
</dbReference>
<sequence>METKLCGWQPRCLDQFEASRQDFQTYSLFPFKIVPGEPIPSAILKFFEMEHDPYVIQLRKYMDWAHQMLMACWSSNGRVWEVRLRWNASVILHGQLEEKLNEVHSTACAPQSCKMSQVIQQIAPRLFFTNHQVYTGFTGTAKALSSWKFVNVQFAIVGTGGCGTTSLRKNLEQHPGVRFTYEGDDVLYAPGYNHLYQGGFRMLPTEEQVNQLKCGKGRCRAEDVDDRIIGLKNYNLYNFDVGLAALSLKRMKIILLVCDPLDRLEKALYYKHCQFTSRCENRSVIDEIVAGKDVAELVAEHREYWIASERIMFLMSLFKPPDVIIAHQEVLRTSPDFLYQTLFKQIGAGPFQMRFHRYNSVGGLRSGLCQRRKLLKEFQQALEPEYAKLEAPGTFDGFQASEWDIPAKCFPGLISTAVTSYEAPGAASTNAAELWNKFRHFAGSIFNGSKDMIFQLKGYYAEINLLDPPNDEVLYEREFCDSLIGFGWQQGEELLLWDAFCSDGQGLAVPCIYFKNLRWVDREVKIFKMKQAAKKKAEKMTGVKQRIIQEAQLALKSFKAFMKKQFGNSFRAWRQALDLDGSMNLQRAELFKAVKALNWKGNCRALWKALDHDFSGITTIEEFDPDTAQVIAHFREWAVSMVENSRKPSDIFELVDRHNRKKLSHAQFQQELEHHGYTKKTKQLIHMLDWQDKKYICDRDLAFLDIWRPPAFLTGTPDPAAAAAFKKQLVTRHGHILKAWRFAMDKDGSNSCNWHEFQEAAKLVRFHGNLAGVWLALDADLSGSISLKEIDEDANDCLVEFKKWADEEFGGVRSAFKVLDADGSGALHFKEFKAACRNYGFPGDCKMLFQCLDQQGEGALQPHEVFFLDKWLLDDPAQYGLPDPEASKDKRRLDPDGDRMLEYFTDTPGPGHYKLPESMAQKDHCPTARYCGAFTMQGRQALYLGHHRHSHVSPAKYSPSLKATARRQPAYTFSRPKSAAPKLSGAHSPASPTVVSKRRQSRCRGNPEVMDSLDPGVSLLSEDSNVGLGRPIPTETEFERLLEDSVEMETQHLAPSSPELATGATAQVVSPVGVLPDASSTSRTVLQGSGKVQAQDSWAMVGLSGRLEDLCRDLRRSVEHEFGLSERQLQAQHQAELEAQRLRHETLSHQQQVKIENLEMEVKTLSKKLETKQKQVKDALALTGHVRQNMLARLAFDSGFRMWQARAAESKHNQLQDVLAKKLHDVHMSANFLSAWRQISQTSSREKLLAHERASAGAVRAKLFEQMETERNQLVAQVEDLNKQLGEEAKQRAVLQDNLKRVFMRGVCALNFEAMSLLNDPQGGTATMNAAALAGATEVLAAQTEPPGPPVLPEQQEKAQTEPVAVAALPAEGADSMDDTMQPQVSPTPLPFVSYTGPAARTTGSRGALPKSQRWLASASPARIEKPLAAR</sequence>
<evidence type="ECO:0000256" key="4">
    <source>
        <dbReference type="ARBA" id="ARBA00022490"/>
    </source>
</evidence>
<dbReference type="InterPro" id="IPR027417">
    <property type="entry name" value="P-loop_NTPase"/>
</dbReference>
<keyword evidence="17" id="KW-1185">Reference proteome</keyword>
<dbReference type="PROSITE" id="PS50222">
    <property type="entry name" value="EF_HAND_2"/>
    <property type="match status" value="1"/>
</dbReference>
<keyword evidence="9" id="KW-0131">Cell cycle</keyword>
<protein>
    <recommendedName>
        <fullName evidence="3">Centrosomal protein POC5</fullName>
    </recommendedName>
    <alternativeName>
        <fullName evidence="10">Protein of centriole 5</fullName>
    </alternativeName>
</protein>
<gene>
    <name evidence="15" type="ORF">C1SCF055_LOCUS23451</name>
</gene>
<dbReference type="PANTHER" id="PTHR28618:SF1">
    <property type="entry name" value="CENTROSOMAL PROTEIN POC5"/>
    <property type="match status" value="1"/>
</dbReference>
<organism evidence="15">
    <name type="scientific">Cladocopium goreaui</name>
    <dbReference type="NCBI Taxonomy" id="2562237"/>
    <lineage>
        <taxon>Eukaryota</taxon>
        <taxon>Sar</taxon>
        <taxon>Alveolata</taxon>
        <taxon>Dinophyceae</taxon>
        <taxon>Suessiales</taxon>
        <taxon>Symbiodiniaceae</taxon>
        <taxon>Cladocopium</taxon>
    </lineage>
</organism>
<dbReference type="InterPro" id="IPR033351">
    <property type="entry name" value="POC5"/>
</dbReference>
<dbReference type="SUPFAM" id="SSF52540">
    <property type="entry name" value="P-loop containing nucleoside triphosphate hydrolases"/>
    <property type="match status" value="1"/>
</dbReference>
<comment type="caution">
    <text evidence="15">The sequence shown here is derived from an EMBL/GenBank/DDBJ whole genome shotgun (WGS) entry which is preliminary data.</text>
</comment>
<proteinExistence type="inferred from homology"/>
<dbReference type="InterPro" id="IPR018247">
    <property type="entry name" value="EF_Hand_1_Ca_BS"/>
</dbReference>
<evidence type="ECO:0000256" key="5">
    <source>
        <dbReference type="ARBA" id="ARBA00022737"/>
    </source>
</evidence>
<keyword evidence="4" id="KW-0963">Cytoplasm</keyword>
<keyword evidence="8" id="KW-0206">Cytoskeleton</keyword>
<keyword evidence="7 12" id="KW-0175">Coiled coil</keyword>
<feature type="region of interest" description="Disordered" evidence="13">
    <location>
        <begin position="1375"/>
        <end position="1431"/>
    </location>
</feature>
<name>A0A9P1G422_9DINO</name>
<dbReference type="PANTHER" id="PTHR28618">
    <property type="entry name" value="CENTROSOMAL PROTEIN POC5"/>
    <property type="match status" value="1"/>
</dbReference>
<evidence type="ECO:0000256" key="12">
    <source>
        <dbReference type="SAM" id="Coils"/>
    </source>
</evidence>
<evidence type="ECO:0000256" key="11">
    <source>
        <dbReference type="ARBA" id="ARBA00049959"/>
    </source>
</evidence>
<evidence type="ECO:0000256" key="10">
    <source>
        <dbReference type="ARBA" id="ARBA00031694"/>
    </source>
</evidence>
<dbReference type="Gene3D" id="3.40.50.300">
    <property type="entry name" value="P-loop containing nucleotide triphosphate hydrolases"/>
    <property type="match status" value="1"/>
</dbReference>
<dbReference type="SUPFAM" id="SSF47473">
    <property type="entry name" value="EF-hand"/>
    <property type="match status" value="2"/>
</dbReference>
<comment type="similarity">
    <text evidence="2">Belongs to the POC5 family.</text>
</comment>
<evidence type="ECO:0000256" key="1">
    <source>
        <dbReference type="ARBA" id="ARBA00004114"/>
    </source>
</evidence>
<evidence type="ECO:0000313" key="17">
    <source>
        <dbReference type="Proteomes" id="UP001152797"/>
    </source>
</evidence>
<dbReference type="InterPro" id="IPR002048">
    <property type="entry name" value="EF_hand_dom"/>
</dbReference>
<dbReference type="OrthoDB" id="186625at2759"/>
<feature type="region of interest" description="Disordered" evidence="13">
    <location>
        <begin position="975"/>
        <end position="1017"/>
    </location>
</feature>
<evidence type="ECO:0000256" key="8">
    <source>
        <dbReference type="ARBA" id="ARBA00023212"/>
    </source>
</evidence>
<comment type="subcellular location">
    <subcellularLocation>
        <location evidence="1">Cytoplasm</location>
        <location evidence="1">Cytoskeleton</location>
        <location evidence="1">Microtubule organizing center</location>
        <location evidence="1">Centrosome</location>
        <location evidence="1">Centriole</location>
    </subcellularLocation>
</comment>